<reference evidence="2" key="3">
    <citation type="submission" date="2021-05" db="EMBL/GenBank/DDBJ databases">
        <title>Protein family content uncovers lineage relationships and bacterial pathway maintenance mechanisms in DPANN archaea.</title>
        <authorList>
            <person name="Castelle C.J."/>
            <person name="Meheust R."/>
            <person name="Jaffe A.L."/>
            <person name="Seitz K."/>
            <person name="Gong X."/>
            <person name="Baker B.J."/>
            <person name="Banfield J.F."/>
        </authorList>
    </citation>
    <scope>NUCLEOTIDE SEQUENCE</scope>
    <source>
        <strain evidence="2">RIFCSPLOWO2_01_FULL_58_19</strain>
    </source>
</reference>
<dbReference type="GO" id="GO:0004521">
    <property type="term" value="F:RNA endonuclease activity"/>
    <property type="evidence" value="ECO:0007669"/>
    <property type="project" value="TreeGrafter"/>
</dbReference>
<dbReference type="Proteomes" id="UP000564964">
    <property type="component" value="Unassembled WGS sequence"/>
</dbReference>
<comment type="caution">
    <text evidence="1">The sequence shown here is derived from an EMBL/GenBank/DDBJ whole genome shotgun (WGS) entry which is preliminary data.</text>
</comment>
<dbReference type="GO" id="GO:0016075">
    <property type="term" value="P:rRNA catabolic process"/>
    <property type="evidence" value="ECO:0007669"/>
    <property type="project" value="TreeGrafter"/>
</dbReference>
<proteinExistence type="predicted"/>
<reference evidence="1" key="1">
    <citation type="journal article" date="2020" name="bioRxiv">
        <title>A rank-normalized archaeal taxonomy based on genome phylogeny resolves widespread incomplete and uneven classifications.</title>
        <authorList>
            <person name="Rinke C."/>
            <person name="Chuvochina M."/>
            <person name="Mussig A.J."/>
            <person name="Chaumeil P.-A."/>
            <person name="Waite D.W."/>
            <person name="Whitman W.B."/>
            <person name="Parks D.H."/>
            <person name="Hugenholtz P."/>
        </authorList>
    </citation>
    <scope>NUCLEOTIDE SEQUENCE</scope>
    <source>
        <strain evidence="1">UBA10219</strain>
    </source>
</reference>
<dbReference type="EMBL" id="DUGH01000079">
    <property type="protein sequence ID" value="HIH16382.1"/>
    <property type="molecule type" value="Genomic_DNA"/>
</dbReference>
<name>A0A7J4JF35_9ARCH</name>
<accession>A0A7J4JF35</accession>
<dbReference type="Proteomes" id="UP000678237">
    <property type="component" value="Unassembled WGS sequence"/>
</dbReference>
<dbReference type="EMBL" id="JAGVWE010000004">
    <property type="protein sequence ID" value="MBS3063307.1"/>
    <property type="molecule type" value="Genomic_DNA"/>
</dbReference>
<gene>
    <name evidence="1" type="ORF">HA252_03180</name>
    <name evidence="2" type="ORF">J4203_05545</name>
</gene>
<dbReference type="PIRSF" id="PIRSF033490">
    <property type="entry name" value="MazF"/>
    <property type="match status" value="1"/>
</dbReference>
<dbReference type="AlphaFoldDB" id="A0A7J4JF35"/>
<dbReference type="PANTHER" id="PTHR33988:SF2">
    <property type="entry name" value="ENDORIBONUCLEASE MAZF"/>
    <property type="match status" value="1"/>
</dbReference>
<dbReference type="PANTHER" id="PTHR33988">
    <property type="entry name" value="ENDORIBONUCLEASE MAZF-RELATED"/>
    <property type="match status" value="1"/>
</dbReference>
<dbReference type="SUPFAM" id="SSF50118">
    <property type="entry name" value="Cell growth inhibitor/plasmid maintenance toxic component"/>
    <property type="match status" value="1"/>
</dbReference>
<organism evidence="1 3">
    <name type="scientific">Candidatus Iainarchaeum sp</name>
    <dbReference type="NCBI Taxonomy" id="3101447"/>
    <lineage>
        <taxon>Archaea</taxon>
        <taxon>Candidatus Iainarchaeota</taxon>
        <taxon>Candidatus Iainarchaeia</taxon>
        <taxon>Candidatus Iainarchaeales</taxon>
        <taxon>Candidatus Iainarchaeaceae</taxon>
        <taxon>Candidatus Iainarchaeum</taxon>
    </lineage>
</organism>
<evidence type="ECO:0000313" key="2">
    <source>
        <dbReference type="EMBL" id="MBS3063307.1"/>
    </source>
</evidence>
<reference evidence="2" key="2">
    <citation type="submission" date="2021-03" db="EMBL/GenBank/DDBJ databases">
        <authorList>
            <person name="Jaffe A."/>
        </authorList>
    </citation>
    <scope>NUCLEOTIDE SEQUENCE</scope>
    <source>
        <strain evidence="2">RIFCSPLOWO2_01_FULL_58_19</strain>
    </source>
</reference>
<dbReference type="Gene3D" id="2.30.30.110">
    <property type="match status" value="1"/>
</dbReference>
<evidence type="ECO:0000313" key="3">
    <source>
        <dbReference type="Proteomes" id="UP000564964"/>
    </source>
</evidence>
<dbReference type="Pfam" id="PF02452">
    <property type="entry name" value="PemK_toxin"/>
    <property type="match status" value="1"/>
</dbReference>
<dbReference type="InterPro" id="IPR003477">
    <property type="entry name" value="PemK-like"/>
</dbReference>
<protein>
    <submittedName>
        <fullName evidence="1">Type II toxin-antitoxin system PemK/MazF family toxin</fullName>
    </submittedName>
</protein>
<dbReference type="GO" id="GO:0003677">
    <property type="term" value="F:DNA binding"/>
    <property type="evidence" value="ECO:0007669"/>
    <property type="project" value="InterPro"/>
</dbReference>
<dbReference type="GO" id="GO:0006402">
    <property type="term" value="P:mRNA catabolic process"/>
    <property type="evidence" value="ECO:0007669"/>
    <property type="project" value="TreeGrafter"/>
</dbReference>
<evidence type="ECO:0000313" key="1">
    <source>
        <dbReference type="EMBL" id="HIH16382.1"/>
    </source>
</evidence>
<dbReference type="InterPro" id="IPR011067">
    <property type="entry name" value="Plasmid_toxin/cell-grow_inhib"/>
</dbReference>
<sequence>MIIKRGDVVLADFDPVQGSEQGKRRPALVIQSDFGNASSPTTIVALFTSQTKKEYPFTVFVRTGEGGLTKDSLLLLNHIRTVSIQHRFVKKLGFLTEATMQKVDAALKASLGLD</sequence>